<dbReference type="Gene3D" id="3.40.449.10">
    <property type="entry name" value="Phosphoenolpyruvate Carboxykinase, domain 1"/>
    <property type="match status" value="1"/>
</dbReference>
<dbReference type="InterPro" id="IPR013035">
    <property type="entry name" value="PEP_carboxykinase_C"/>
</dbReference>
<dbReference type="GO" id="GO:0005829">
    <property type="term" value="C:cytosol"/>
    <property type="evidence" value="ECO:0007669"/>
    <property type="project" value="TreeGrafter"/>
</dbReference>
<dbReference type="NCBIfam" id="TIGR00224">
    <property type="entry name" value="pckA"/>
    <property type="match status" value="1"/>
</dbReference>
<evidence type="ECO:0000256" key="4">
    <source>
        <dbReference type="ARBA" id="ARBA00022432"/>
    </source>
</evidence>
<feature type="binding site" evidence="10">
    <location>
        <position position="52"/>
    </location>
    <ligand>
        <name>substrate</name>
    </ligand>
</feature>
<keyword evidence="6 10" id="KW-0210">Decarboxylase</keyword>
<keyword evidence="11" id="KW-0670">Pyruvate</keyword>
<feature type="binding site" evidence="10">
    <location>
        <position position="313"/>
    </location>
    <ligand>
        <name>substrate</name>
    </ligand>
</feature>
<dbReference type="EMBL" id="WVHS01000002">
    <property type="protein sequence ID" value="MXV15289.1"/>
    <property type="molecule type" value="Genomic_DNA"/>
</dbReference>
<evidence type="ECO:0000313" key="11">
    <source>
        <dbReference type="EMBL" id="MXV15289.1"/>
    </source>
</evidence>
<dbReference type="AlphaFoldDB" id="A0A7K1XX44"/>
<evidence type="ECO:0000256" key="9">
    <source>
        <dbReference type="ARBA" id="ARBA00047371"/>
    </source>
</evidence>
<dbReference type="InterPro" id="IPR015994">
    <property type="entry name" value="PEPCK_ATP_CS"/>
</dbReference>
<feature type="binding site" evidence="10">
    <location>
        <position position="211"/>
    </location>
    <ligand>
        <name>Mn(2+)</name>
        <dbReference type="ChEBI" id="CHEBI:29035"/>
    </ligand>
</feature>
<dbReference type="SUPFAM" id="SSF53795">
    <property type="entry name" value="PEP carboxykinase-like"/>
    <property type="match status" value="1"/>
</dbReference>
<evidence type="ECO:0000256" key="5">
    <source>
        <dbReference type="ARBA" id="ARBA00022741"/>
    </source>
</evidence>
<comment type="cofactor">
    <cofactor evidence="10">
        <name>Mn(2+)</name>
        <dbReference type="ChEBI" id="CHEBI:29035"/>
    </cofactor>
    <text evidence="10">Binds 1 Mn(2+) ion per subunit.</text>
</comment>
<dbReference type="SUPFAM" id="SSF68923">
    <property type="entry name" value="PEP carboxykinase N-terminal domain"/>
    <property type="match status" value="1"/>
</dbReference>
<evidence type="ECO:0000256" key="7">
    <source>
        <dbReference type="ARBA" id="ARBA00022840"/>
    </source>
</evidence>
<dbReference type="PIRSF" id="PIRSF006294">
    <property type="entry name" value="PEP_crbxkin"/>
    <property type="match status" value="1"/>
</dbReference>
<feature type="binding site" evidence="10">
    <location>
        <position position="211"/>
    </location>
    <ligand>
        <name>ATP</name>
        <dbReference type="ChEBI" id="CHEBI:30616"/>
    </ligand>
</feature>
<dbReference type="UniPathway" id="UPA00138"/>
<evidence type="ECO:0000256" key="8">
    <source>
        <dbReference type="ARBA" id="ARBA00023239"/>
    </source>
</evidence>
<feature type="binding site" evidence="10">
    <location>
        <position position="191"/>
    </location>
    <ligand>
        <name>substrate</name>
    </ligand>
</feature>
<feature type="binding site" evidence="10">
    <location>
        <position position="248"/>
    </location>
    <ligand>
        <name>Mn(2+)</name>
        <dbReference type="ChEBI" id="CHEBI:29035"/>
    </ligand>
</feature>
<dbReference type="InterPro" id="IPR001272">
    <property type="entry name" value="PEP_carboxykinase_ATP"/>
</dbReference>
<dbReference type="InterPro" id="IPR008210">
    <property type="entry name" value="PEP_carboxykinase_N"/>
</dbReference>
<proteinExistence type="inferred from homology"/>
<keyword evidence="11" id="KW-0418">Kinase</keyword>
<feature type="binding site" evidence="10">
    <location>
        <position position="313"/>
    </location>
    <ligand>
        <name>ATP</name>
        <dbReference type="ChEBI" id="CHEBI:30616"/>
    </ligand>
</feature>
<dbReference type="GO" id="GO:0016301">
    <property type="term" value="F:kinase activity"/>
    <property type="evidence" value="ECO:0007669"/>
    <property type="project" value="UniProtKB-KW"/>
</dbReference>
<feature type="binding site" evidence="10">
    <location>
        <position position="191"/>
    </location>
    <ligand>
        <name>ATP</name>
        <dbReference type="ChEBI" id="CHEBI:30616"/>
    </ligand>
</feature>
<feature type="binding site" evidence="10">
    <location>
        <position position="438"/>
    </location>
    <ligand>
        <name>ATP</name>
        <dbReference type="ChEBI" id="CHEBI:30616"/>
    </ligand>
</feature>
<dbReference type="Proteomes" id="UP000451233">
    <property type="component" value="Unassembled WGS sequence"/>
</dbReference>
<feature type="binding site" evidence="10">
    <location>
        <position position="276"/>
    </location>
    <ligand>
        <name>ATP</name>
        <dbReference type="ChEBI" id="CHEBI:30616"/>
    </ligand>
</feature>
<dbReference type="Gene3D" id="3.90.228.20">
    <property type="match status" value="1"/>
</dbReference>
<evidence type="ECO:0000256" key="2">
    <source>
        <dbReference type="ARBA" id="ARBA00006052"/>
    </source>
</evidence>
<dbReference type="GO" id="GO:0006094">
    <property type="term" value="P:gluconeogenesis"/>
    <property type="evidence" value="ECO:0007669"/>
    <property type="project" value="UniProtKB-UniRule"/>
</dbReference>
<evidence type="ECO:0000256" key="6">
    <source>
        <dbReference type="ARBA" id="ARBA00022793"/>
    </source>
</evidence>
<dbReference type="Gene3D" id="2.170.8.10">
    <property type="entry name" value="Phosphoenolpyruvate Carboxykinase, domain 2"/>
    <property type="match status" value="1"/>
</dbReference>
<dbReference type="PROSITE" id="PS00532">
    <property type="entry name" value="PEPCK_ATP"/>
    <property type="match status" value="1"/>
</dbReference>
<name>A0A7K1XX44_9SPHI</name>
<evidence type="ECO:0000256" key="3">
    <source>
        <dbReference type="ARBA" id="ARBA00012363"/>
    </source>
</evidence>
<dbReference type="GO" id="GO:0005524">
    <property type="term" value="F:ATP binding"/>
    <property type="evidence" value="ECO:0007669"/>
    <property type="project" value="UniProtKB-UniRule"/>
</dbReference>
<dbReference type="GO" id="GO:0004612">
    <property type="term" value="F:phosphoenolpyruvate carboxykinase (ATP) activity"/>
    <property type="evidence" value="ECO:0007669"/>
    <property type="project" value="UniProtKB-UniRule"/>
</dbReference>
<organism evidence="11 12">
    <name type="scientific">Hufsiella ginkgonis</name>
    <dbReference type="NCBI Taxonomy" id="2695274"/>
    <lineage>
        <taxon>Bacteria</taxon>
        <taxon>Pseudomonadati</taxon>
        <taxon>Bacteroidota</taxon>
        <taxon>Sphingobacteriia</taxon>
        <taxon>Sphingobacteriales</taxon>
        <taxon>Sphingobacteriaceae</taxon>
        <taxon>Hufsiella</taxon>
    </lineage>
</organism>
<comment type="function">
    <text evidence="10">Involved in the gluconeogenesis. Catalyzes the conversion of oxaloacetate (OAA) to phosphoenolpyruvate (PEP) through direct phosphoryl transfer between the nucleoside triphosphate and OAA.</text>
</comment>
<keyword evidence="10" id="KW-0963">Cytoplasm</keyword>
<dbReference type="EC" id="4.1.1.49" evidence="3 10"/>
<sequence>MPDLTYLGISPAQKIHYQLSPSGLISHSLARGEGVLSGNQVLVVDTGEFRGRSPKDRYIVADLITEKNVWWGDINIPFSPENFYGLYNKMIDYLSEKDIYLRDVSACADPRHRLSLRVITEHAFQNLFVYNMFIAPEDEPRWQPEWTIISAPGFRATAETDGTRQHNFTVINFTRRVVLIGGSAYTGEIKKAVFSVLNFILPKYKQVLPMHCAANRGRDGDTAIFFGLSGTGKTTLSADPYRDLIGDDEHGWTDDSIFNFEGGCYAKTVGLTEEREPLIFQAIYGSALLENTVFKQGTLKVDFHDISKTENTRVSYPLDHVTHAVIPSVGNAPANIFFLTADAFGVLPPVSKLDHAQAMFYFLSGYTAKVAGTEHGIQEPQATFSACFGKAFLPLHPVLYANLLGKKLRMADVNIWLINTGWIGGAYGTGKRIPLTYTRTIIRSILSGQLNNAGYTRHAGFGLMMPDHCPGVPGDILHPAATWHSIDDYTQAANRLAAMFNENFKMFANLVDESTLAAAPKTAKYNRELLRT</sequence>
<keyword evidence="11" id="KW-0808">Transferase</keyword>
<keyword evidence="7 10" id="KW-0067">ATP-binding</keyword>
<feature type="binding site" evidence="10">
    <location>
        <position position="185"/>
    </location>
    <ligand>
        <name>substrate</name>
    </ligand>
</feature>
<keyword evidence="8 10" id="KW-0456">Lyase</keyword>
<evidence type="ECO:0000256" key="10">
    <source>
        <dbReference type="HAMAP-Rule" id="MF_00453"/>
    </source>
</evidence>
<comment type="pathway">
    <text evidence="1 10">Carbohydrate biosynthesis; gluconeogenesis.</text>
</comment>
<comment type="similarity">
    <text evidence="2 10">Belongs to the phosphoenolpyruvate carboxykinase (ATP) family.</text>
</comment>
<evidence type="ECO:0000313" key="12">
    <source>
        <dbReference type="Proteomes" id="UP000451233"/>
    </source>
</evidence>
<dbReference type="PANTHER" id="PTHR30031:SF0">
    <property type="entry name" value="PHOSPHOENOLPYRUVATE CARBOXYKINASE (ATP)"/>
    <property type="match status" value="1"/>
</dbReference>
<dbReference type="GO" id="GO:0046872">
    <property type="term" value="F:metal ion binding"/>
    <property type="evidence" value="ECO:0007669"/>
    <property type="project" value="UniProtKB-KW"/>
</dbReference>
<comment type="caution">
    <text evidence="11">The sequence shown here is derived from an EMBL/GenBank/DDBJ whole genome shotgun (WGS) entry which is preliminary data.</text>
</comment>
<keyword evidence="10" id="KW-0479">Metal-binding</keyword>
<dbReference type="HAMAP" id="MF_00453">
    <property type="entry name" value="PEPCK_ATP"/>
    <property type="match status" value="1"/>
</dbReference>
<comment type="catalytic activity">
    <reaction evidence="9 10">
        <text>oxaloacetate + ATP = phosphoenolpyruvate + ADP + CO2</text>
        <dbReference type="Rhea" id="RHEA:18617"/>
        <dbReference type="ChEBI" id="CHEBI:16452"/>
        <dbReference type="ChEBI" id="CHEBI:16526"/>
        <dbReference type="ChEBI" id="CHEBI:30616"/>
        <dbReference type="ChEBI" id="CHEBI:58702"/>
        <dbReference type="ChEBI" id="CHEBI:456216"/>
        <dbReference type="EC" id="4.1.1.49"/>
    </reaction>
</comment>
<keyword evidence="10" id="KW-0464">Manganese</keyword>
<feature type="binding site" evidence="10">
    <location>
        <begin position="227"/>
        <end position="235"/>
    </location>
    <ligand>
        <name>ATP</name>
        <dbReference type="ChEBI" id="CHEBI:30616"/>
    </ligand>
</feature>
<protein>
    <recommendedName>
        <fullName evidence="3 10">Phosphoenolpyruvate carboxykinase (ATP)</fullName>
        <shortName evidence="10">PCK</shortName>
        <shortName evidence="10">PEP carboxykinase</shortName>
        <shortName evidence="10">PEPCK</shortName>
        <ecNumber evidence="3 10">4.1.1.49</ecNumber>
    </recommendedName>
</protein>
<dbReference type="NCBIfam" id="NF006821">
    <property type="entry name" value="PRK09344.1-3"/>
    <property type="match status" value="1"/>
</dbReference>
<keyword evidence="12" id="KW-1185">Reference proteome</keyword>
<feature type="binding site" evidence="10">
    <location>
        <begin position="432"/>
        <end position="433"/>
    </location>
    <ligand>
        <name>ATP</name>
        <dbReference type="ChEBI" id="CHEBI:30616"/>
    </ligand>
</feature>
<gene>
    <name evidence="10 11" type="primary">pckA</name>
    <name evidence="11" type="ORF">GS398_08245</name>
</gene>
<dbReference type="NCBIfam" id="NF006820">
    <property type="entry name" value="PRK09344.1-2"/>
    <property type="match status" value="1"/>
</dbReference>
<keyword evidence="5 10" id="KW-0547">Nucleotide-binding</keyword>
<comment type="subcellular location">
    <subcellularLocation>
        <location evidence="10">Cytoplasm</location>
    </subcellularLocation>
</comment>
<feature type="binding site" evidence="10">
    <location>
        <position position="191"/>
    </location>
    <ligand>
        <name>Mn(2+)</name>
        <dbReference type="ChEBI" id="CHEBI:29035"/>
    </ligand>
</feature>
<dbReference type="Pfam" id="PF01293">
    <property type="entry name" value="PEPCK_ATP"/>
    <property type="match status" value="1"/>
</dbReference>
<dbReference type="PANTHER" id="PTHR30031">
    <property type="entry name" value="PHOSPHOENOLPYRUVATE CARBOXYKINASE ATP"/>
    <property type="match status" value="1"/>
</dbReference>
<accession>A0A7K1XX44</accession>
<keyword evidence="4 10" id="KW-0312">Gluconeogenesis</keyword>
<reference evidence="11 12" key="1">
    <citation type="submission" date="2019-11" db="EMBL/GenBank/DDBJ databases">
        <title>Pedobacter sp. HMF7056 Genome sequencing and assembly.</title>
        <authorList>
            <person name="Kang H."/>
            <person name="Kim H."/>
            <person name="Joh K."/>
        </authorList>
    </citation>
    <scope>NUCLEOTIDE SEQUENCE [LARGE SCALE GENOMIC DNA]</scope>
    <source>
        <strain evidence="11 12">HMF7056</strain>
    </source>
</reference>
<evidence type="ECO:0000256" key="1">
    <source>
        <dbReference type="ARBA" id="ARBA00004742"/>
    </source>
</evidence>